<feature type="signal peptide" evidence="1">
    <location>
        <begin position="1"/>
        <end position="18"/>
    </location>
</feature>
<evidence type="ECO:0000256" key="1">
    <source>
        <dbReference type="SAM" id="SignalP"/>
    </source>
</evidence>
<feature type="chain" id="PRO_5025693536" evidence="1">
    <location>
        <begin position="19"/>
        <end position="142"/>
    </location>
</feature>
<protein>
    <submittedName>
        <fullName evidence="2">Uncharacterized protein</fullName>
    </submittedName>
</protein>
<sequence length="142" mass="15615">MTGLGLLLLAVLAMVAESSSGKGTFINFSDLNKLYNSKVYMAELFTRPLDGIPFQIGILGHSGVRVTLQDGSKWLIHKGDGYGKSSQTIVVDGRHMSNNWKLKEQKDFRGSKTVSDFVKAGGAEYKLLFDNCHNAANRIMDD</sequence>
<keyword evidence="1" id="KW-0732">Signal</keyword>
<reference evidence="2" key="1">
    <citation type="submission" date="2025-08" db="UniProtKB">
        <authorList>
            <consortium name="Ensembl"/>
        </authorList>
    </citation>
    <scope>IDENTIFICATION</scope>
</reference>
<organism evidence="2 3">
    <name type="scientific">Sinocyclocheilus rhinocerous</name>
    <dbReference type="NCBI Taxonomy" id="307959"/>
    <lineage>
        <taxon>Eukaryota</taxon>
        <taxon>Metazoa</taxon>
        <taxon>Chordata</taxon>
        <taxon>Craniata</taxon>
        <taxon>Vertebrata</taxon>
        <taxon>Euteleostomi</taxon>
        <taxon>Actinopterygii</taxon>
        <taxon>Neopterygii</taxon>
        <taxon>Teleostei</taxon>
        <taxon>Ostariophysi</taxon>
        <taxon>Cypriniformes</taxon>
        <taxon>Cyprinidae</taxon>
        <taxon>Cyprininae</taxon>
        <taxon>Sinocyclocheilus</taxon>
    </lineage>
</organism>
<dbReference type="Ensembl" id="ENSSRHT00000076860.1">
    <property type="protein sequence ID" value="ENSSRHP00000074825.1"/>
    <property type="gene ID" value="ENSSRHG00000037162.1"/>
</dbReference>
<dbReference type="AlphaFoldDB" id="A0A673LC92"/>
<dbReference type="Proteomes" id="UP000472270">
    <property type="component" value="Unassembled WGS sequence"/>
</dbReference>
<evidence type="ECO:0000313" key="2">
    <source>
        <dbReference type="Ensembl" id="ENSSRHP00000074825.1"/>
    </source>
</evidence>
<keyword evidence="3" id="KW-1185">Reference proteome</keyword>
<reference evidence="2" key="2">
    <citation type="submission" date="2025-09" db="UniProtKB">
        <authorList>
            <consortium name="Ensembl"/>
        </authorList>
    </citation>
    <scope>IDENTIFICATION</scope>
</reference>
<evidence type="ECO:0000313" key="3">
    <source>
        <dbReference type="Proteomes" id="UP000472270"/>
    </source>
</evidence>
<accession>A0A673LC92</accession>
<name>A0A673LC92_9TELE</name>
<proteinExistence type="predicted"/>